<keyword evidence="1" id="KW-1133">Transmembrane helix</keyword>
<keyword evidence="1" id="KW-0812">Transmembrane</keyword>
<dbReference type="RefSeq" id="WP_377127703.1">
    <property type="nucleotide sequence ID" value="NZ_JBHUHN010000001.1"/>
</dbReference>
<evidence type="ECO:0000256" key="1">
    <source>
        <dbReference type="SAM" id="Phobius"/>
    </source>
</evidence>
<dbReference type="EMBL" id="JBHUON010000013">
    <property type="protein sequence ID" value="MFD2865419.1"/>
    <property type="molecule type" value="Genomic_DNA"/>
</dbReference>
<dbReference type="InterPro" id="IPR046601">
    <property type="entry name" value="DUF6660"/>
</dbReference>
<dbReference type="Proteomes" id="UP001597601">
    <property type="component" value="Unassembled WGS sequence"/>
</dbReference>
<comment type="caution">
    <text evidence="2">The sequence shown here is derived from an EMBL/GenBank/DDBJ whole genome shotgun (WGS) entry which is preliminary data.</text>
</comment>
<keyword evidence="1" id="KW-0472">Membrane</keyword>
<protein>
    <submittedName>
        <fullName evidence="2">DUF6660 family protein</fullName>
    </submittedName>
</protein>
<sequence length="130" mass="14339">MIVRASSRKYGSATIAKSITKINYIYHVKFLCTILTFMVLLLTVKPCCADNCADETSISKTEQNSTSPTEKECAGCSPFFACGTCVGFVVHKLVQLTFIAQPEVVTHVSSYKQPLLKEITLSIWQPPQLS</sequence>
<evidence type="ECO:0000313" key="3">
    <source>
        <dbReference type="Proteomes" id="UP001597601"/>
    </source>
</evidence>
<dbReference type="Pfam" id="PF20365">
    <property type="entry name" value="DUF6660"/>
    <property type="match status" value="1"/>
</dbReference>
<organism evidence="2 3">
    <name type="scientific">Mucilaginibacter antarcticus</name>
    <dbReference type="NCBI Taxonomy" id="1855725"/>
    <lineage>
        <taxon>Bacteria</taxon>
        <taxon>Pseudomonadati</taxon>
        <taxon>Bacteroidota</taxon>
        <taxon>Sphingobacteriia</taxon>
        <taxon>Sphingobacteriales</taxon>
        <taxon>Sphingobacteriaceae</taxon>
        <taxon>Mucilaginibacter</taxon>
    </lineage>
</organism>
<reference evidence="3" key="1">
    <citation type="journal article" date="2019" name="Int. J. Syst. Evol. Microbiol.">
        <title>The Global Catalogue of Microorganisms (GCM) 10K type strain sequencing project: providing services to taxonomists for standard genome sequencing and annotation.</title>
        <authorList>
            <consortium name="The Broad Institute Genomics Platform"/>
            <consortium name="The Broad Institute Genome Sequencing Center for Infectious Disease"/>
            <person name="Wu L."/>
            <person name="Ma J."/>
        </authorList>
    </citation>
    <scope>NUCLEOTIDE SEQUENCE [LARGE SCALE GENOMIC DNA]</scope>
    <source>
        <strain evidence="3">KCTC 52232</strain>
    </source>
</reference>
<feature type="transmembrane region" description="Helical" evidence="1">
    <location>
        <begin position="24"/>
        <end position="44"/>
    </location>
</feature>
<name>A0ABW5XNQ5_9SPHI</name>
<proteinExistence type="predicted"/>
<gene>
    <name evidence="2" type="ORF">ACFSYC_12030</name>
</gene>
<accession>A0ABW5XNQ5</accession>
<evidence type="ECO:0000313" key="2">
    <source>
        <dbReference type="EMBL" id="MFD2865419.1"/>
    </source>
</evidence>
<keyword evidence="3" id="KW-1185">Reference proteome</keyword>